<dbReference type="RefSeq" id="WP_184200726.1">
    <property type="nucleotide sequence ID" value="NZ_JACHGW010000004.1"/>
</dbReference>
<dbReference type="AlphaFoldDB" id="A0A7W9SSR2"/>
<evidence type="ECO:0000259" key="1">
    <source>
        <dbReference type="Pfam" id="PF10107"/>
    </source>
</evidence>
<proteinExistence type="predicted"/>
<dbReference type="InterPro" id="IPR019287">
    <property type="entry name" value="Hday_junct_resolvase-rel_dom"/>
</dbReference>
<reference evidence="2 3" key="1">
    <citation type="submission" date="2020-08" db="EMBL/GenBank/DDBJ databases">
        <title>Genomic Encyclopedia of Type Strains, Phase IV (KMG-IV): sequencing the most valuable type-strain genomes for metagenomic binning, comparative biology and taxonomic classification.</title>
        <authorList>
            <person name="Goeker M."/>
        </authorList>
    </citation>
    <scope>NUCLEOTIDE SEQUENCE [LARGE SCALE GENOMIC DNA]</scope>
    <source>
        <strain evidence="2 3">DSM 23562</strain>
    </source>
</reference>
<keyword evidence="2" id="KW-0255">Endonuclease</keyword>
<gene>
    <name evidence="2" type="ORF">HNQ39_003998</name>
</gene>
<evidence type="ECO:0000313" key="2">
    <source>
        <dbReference type="EMBL" id="MBB6052177.1"/>
    </source>
</evidence>
<dbReference type="Pfam" id="PF10107">
    <property type="entry name" value="Endonuc_Holl"/>
    <property type="match status" value="1"/>
</dbReference>
<evidence type="ECO:0000313" key="3">
    <source>
        <dbReference type="Proteomes" id="UP000520814"/>
    </source>
</evidence>
<feature type="domain" description="Holliday junction resolvase-related" evidence="1">
    <location>
        <begin position="38"/>
        <end position="118"/>
    </location>
</feature>
<protein>
    <submittedName>
        <fullName evidence="2">Putative Holliday junction resolvase-like endonuclease</fullName>
    </submittedName>
</protein>
<organism evidence="2 3">
    <name type="scientific">Armatimonas rosea</name>
    <dbReference type="NCBI Taxonomy" id="685828"/>
    <lineage>
        <taxon>Bacteria</taxon>
        <taxon>Bacillati</taxon>
        <taxon>Armatimonadota</taxon>
        <taxon>Armatimonadia</taxon>
        <taxon>Armatimonadales</taxon>
        <taxon>Armatimonadaceae</taxon>
        <taxon>Armatimonas</taxon>
    </lineage>
</organism>
<sequence length="123" mass="14378">MNPTLLLATVCGALFLLVIALARRIRQLSERLDAADFQQRSLSTTYGRITEQWFPLMDQYPYDPQGFRFLGTPIDGVQFEDDRIVFVEFKTNKSQLSKLQKHYRELVEAGEVYFEEFRFTDNG</sequence>
<keyword evidence="2" id="KW-0540">Nuclease</keyword>
<dbReference type="EMBL" id="JACHGW010000004">
    <property type="protein sequence ID" value="MBB6052177.1"/>
    <property type="molecule type" value="Genomic_DNA"/>
</dbReference>
<keyword evidence="3" id="KW-1185">Reference proteome</keyword>
<comment type="caution">
    <text evidence="2">The sequence shown here is derived from an EMBL/GenBank/DDBJ whole genome shotgun (WGS) entry which is preliminary data.</text>
</comment>
<name>A0A7W9SSR2_ARMRO</name>
<accession>A0A7W9SSR2</accession>
<dbReference type="GO" id="GO:0004519">
    <property type="term" value="F:endonuclease activity"/>
    <property type="evidence" value="ECO:0007669"/>
    <property type="project" value="UniProtKB-KW"/>
</dbReference>
<dbReference type="Proteomes" id="UP000520814">
    <property type="component" value="Unassembled WGS sequence"/>
</dbReference>
<keyword evidence="2" id="KW-0378">Hydrolase</keyword>